<evidence type="ECO:0000313" key="5">
    <source>
        <dbReference type="EMBL" id="RHW47086.1"/>
    </source>
</evidence>
<dbReference type="EMBL" id="QWLM01000003">
    <property type="protein sequence ID" value="RHW47086.1"/>
    <property type="molecule type" value="Genomic_DNA"/>
</dbReference>
<sequence length="86" mass="9454">MVDQARVGGPQGPAAESVLDTLTPREHEVFSHIAEGLTNRGIAKRLVVTEGAVEKHVQRIFSKLDLHTDGDEHRRVAVVLTFLRSS</sequence>
<keyword evidence="3" id="KW-0804">Transcription</keyword>
<dbReference type="PANTHER" id="PTHR44688">
    <property type="entry name" value="DNA-BINDING TRANSCRIPTIONAL ACTIVATOR DEVR_DOSR"/>
    <property type="match status" value="1"/>
</dbReference>
<dbReference type="InterPro" id="IPR000792">
    <property type="entry name" value="Tscrpt_reg_LuxR_C"/>
</dbReference>
<dbReference type="PROSITE" id="PS50043">
    <property type="entry name" value="HTH_LUXR_2"/>
    <property type="match status" value="1"/>
</dbReference>
<comment type="caution">
    <text evidence="5">The sequence shown here is derived from an EMBL/GenBank/DDBJ whole genome shotgun (WGS) entry which is preliminary data.</text>
</comment>
<keyword evidence="2" id="KW-0238">DNA-binding</keyword>
<keyword evidence="1" id="KW-0805">Transcription regulation</keyword>
<dbReference type="Proteomes" id="UP000285376">
    <property type="component" value="Unassembled WGS sequence"/>
</dbReference>
<feature type="domain" description="HTH luxR-type" evidence="4">
    <location>
        <begin position="15"/>
        <end position="85"/>
    </location>
</feature>
<name>A0A417Z8Y2_9MICO</name>
<proteinExistence type="predicted"/>
<dbReference type="PRINTS" id="PR00038">
    <property type="entry name" value="HTHLUXR"/>
</dbReference>
<dbReference type="SMART" id="SM00421">
    <property type="entry name" value="HTH_LUXR"/>
    <property type="match status" value="1"/>
</dbReference>
<dbReference type="InterPro" id="IPR016032">
    <property type="entry name" value="Sig_transdc_resp-reg_C-effctor"/>
</dbReference>
<protein>
    <submittedName>
        <fullName evidence="5">LuxR family transcriptional regulator</fullName>
    </submittedName>
</protein>
<evidence type="ECO:0000259" key="4">
    <source>
        <dbReference type="PROSITE" id="PS50043"/>
    </source>
</evidence>
<dbReference type="CDD" id="cd06170">
    <property type="entry name" value="LuxR_C_like"/>
    <property type="match status" value="1"/>
</dbReference>
<dbReference type="SUPFAM" id="SSF46894">
    <property type="entry name" value="C-terminal effector domain of the bipartite response regulators"/>
    <property type="match status" value="1"/>
</dbReference>
<dbReference type="Pfam" id="PF00196">
    <property type="entry name" value="GerE"/>
    <property type="match status" value="1"/>
</dbReference>
<gene>
    <name evidence="5" type="ORF">D1832_03585</name>
</gene>
<dbReference type="Gene3D" id="1.10.10.10">
    <property type="entry name" value="Winged helix-like DNA-binding domain superfamily/Winged helix DNA-binding domain"/>
    <property type="match status" value="1"/>
</dbReference>
<reference evidence="5 6" key="1">
    <citation type="submission" date="2018-08" db="EMBL/GenBank/DDBJ databases">
        <title>Whole genome sequence analysis of Dermacoccus abyssi bacteria isolated from Deep Mariana trench Micromonospora spp reveals genes involved in the environmental adaptation and production of secondary metabolites.</title>
        <authorList>
            <person name="Abdel-Mageed W.M."/>
            <person name="Lehri B."/>
            <person name="Nouioui I."/>
            <person name="Goodfellow I."/>
            <person name="Jaspars M."/>
            <person name="Karlyshev A."/>
        </authorList>
    </citation>
    <scope>NUCLEOTIDE SEQUENCE [LARGE SCALE GENOMIC DNA]</scope>
    <source>
        <strain evidence="5 6">MT1.1</strain>
    </source>
</reference>
<evidence type="ECO:0000256" key="1">
    <source>
        <dbReference type="ARBA" id="ARBA00023015"/>
    </source>
</evidence>
<dbReference type="GO" id="GO:0006355">
    <property type="term" value="P:regulation of DNA-templated transcription"/>
    <property type="evidence" value="ECO:0007669"/>
    <property type="project" value="InterPro"/>
</dbReference>
<dbReference type="InterPro" id="IPR036388">
    <property type="entry name" value="WH-like_DNA-bd_sf"/>
</dbReference>
<evidence type="ECO:0000313" key="6">
    <source>
        <dbReference type="Proteomes" id="UP000285376"/>
    </source>
</evidence>
<evidence type="ECO:0000256" key="2">
    <source>
        <dbReference type="ARBA" id="ARBA00023125"/>
    </source>
</evidence>
<evidence type="ECO:0000256" key="3">
    <source>
        <dbReference type="ARBA" id="ARBA00023163"/>
    </source>
</evidence>
<dbReference type="PANTHER" id="PTHR44688:SF16">
    <property type="entry name" value="DNA-BINDING TRANSCRIPTIONAL ACTIVATOR DEVR_DOSR"/>
    <property type="match status" value="1"/>
</dbReference>
<dbReference type="GO" id="GO:0003677">
    <property type="term" value="F:DNA binding"/>
    <property type="evidence" value="ECO:0007669"/>
    <property type="project" value="UniProtKB-KW"/>
</dbReference>
<organism evidence="5 6">
    <name type="scientific">Dermacoccus abyssi</name>
    <dbReference type="NCBI Taxonomy" id="322596"/>
    <lineage>
        <taxon>Bacteria</taxon>
        <taxon>Bacillati</taxon>
        <taxon>Actinomycetota</taxon>
        <taxon>Actinomycetes</taxon>
        <taxon>Micrococcales</taxon>
        <taxon>Dermacoccaceae</taxon>
        <taxon>Dermacoccus</taxon>
    </lineage>
</organism>
<dbReference type="AlphaFoldDB" id="A0A417Z8Y2"/>
<accession>A0A417Z8Y2</accession>